<gene>
    <name evidence="1" type="ORF">Indivirus_1_59</name>
</gene>
<protein>
    <submittedName>
        <fullName evidence="1">Uncharacterized protein</fullName>
    </submittedName>
</protein>
<organism evidence="1">
    <name type="scientific">Indivirus ILV1</name>
    <dbReference type="NCBI Taxonomy" id="1977633"/>
    <lineage>
        <taxon>Viruses</taxon>
        <taxon>Varidnaviria</taxon>
        <taxon>Bamfordvirae</taxon>
        <taxon>Nucleocytoviricota</taxon>
        <taxon>Megaviricetes</taxon>
        <taxon>Imitervirales</taxon>
        <taxon>Mimiviridae</taxon>
        <taxon>Klosneuvirinae</taxon>
        <taxon>Indivirus</taxon>
    </lineage>
</organism>
<dbReference type="EMBL" id="KY684085">
    <property type="protein sequence ID" value="ARF09436.1"/>
    <property type="molecule type" value="Genomic_DNA"/>
</dbReference>
<evidence type="ECO:0000313" key="1">
    <source>
        <dbReference type="EMBL" id="ARF09436.1"/>
    </source>
</evidence>
<proteinExistence type="predicted"/>
<reference evidence="1" key="1">
    <citation type="journal article" date="2017" name="Science">
        <title>Giant viruses with an expanded complement of translation system components.</title>
        <authorList>
            <person name="Schulz F."/>
            <person name="Yutin N."/>
            <person name="Ivanova N.N."/>
            <person name="Ortega D.R."/>
            <person name="Lee T.K."/>
            <person name="Vierheilig J."/>
            <person name="Daims H."/>
            <person name="Horn M."/>
            <person name="Wagner M."/>
            <person name="Jensen G.J."/>
            <person name="Kyrpides N.C."/>
            <person name="Koonin E.V."/>
            <person name="Woyke T."/>
        </authorList>
    </citation>
    <scope>NUCLEOTIDE SEQUENCE</scope>
    <source>
        <strain evidence="1">ILV1</strain>
    </source>
</reference>
<accession>A0A1V0SCJ7</accession>
<sequence>MDNYYPMCPPKMQDQGRQLSDFQSETRRNEYIKYTNNIYRDDQYRLFLQNNGKEIMDREWEYHKTHNKCWVDNCVHSYPTRVLSQQMAQEKAAYDARSSQTPNKQCDVSSMADYRMTSNTF</sequence>
<name>A0A1V0SCJ7_9VIRU</name>